<gene>
    <name evidence="2" type="ORF">QBC47DRAFT_317745</name>
</gene>
<feature type="compositionally biased region" description="Low complexity" evidence="1">
    <location>
        <begin position="17"/>
        <end position="36"/>
    </location>
</feature>
<evidence type="ECO:0000256" key="1">
    <source>
        <dbReference type="SAM" id="MobiDB-lite"/>
    </source>
</evidence>
<feature type="region of interest" description="Disordered" evidence="1">
    <location>
        <begin position="367"/>
        <end position="388"/>
    </location>
</feature>
<evidence type="ECO:0000313" key="2">
    <source>
        <dbReference type="EMBL" id="KAK1758473.1"/>
    </source>
</evidence>
<evidence type="ECO:0000313" key="3">
    <source>
        <dbReference type="Proteomes" id="UP001239445"/>
    </source>
</evidence>
<name>A0AAJ0FCL6_9PEZI</name>
<sequence length="660" mass="72267">MKKNASITAFFKPVPKSSQPSSQPSQALPLSPAQPQRVFQRPDALAPSSFDLGATPPKRAPSRSPTPQLLLDSSPPAPPSLPRDRNAIIQDSDEDYDQDSSDDDLPDLFAAPARKVIPAPPARTGPPCATPRAKRTALGMHSSPLTIMPKHRFDIKALMRHAEADQAVEESAQRMESALAPKSVAAGGAPSTTHAGGPFASGAKPLTTLHETMMNAFSEPEDSQEEGARDKLLRAVQRTEATVDRPAFHFFDPEDPGQKDDGGGLSIEAKPLFPSKAATGIWAFLAQPKHHLEFFEDGVVYHVQESMGGLPDEIFLWVLRQVSAEQSKKLRDEYLRLLSLCPDQAGRMVDQEIITLLFRETGASERVLNPSSRSGSGSTAGKAEAQSSQRDSSRLRWVIQALMQISQGLGLPALIYSVDILLCLAMDNIMYEDQGVAADYRDALYWLIHAVPEESWDEFCGEVCTSLHARVEEPVLRCAATISIPLLSTRLVELRRRLALVSIFDDARLAATPPSTNVSIRAVIDRLESDEYLVDRHSTKFVELAALAEMLGIAVGDGNPSLGSGAAVKNFDAEVDELARRVKVMYSAIPGQGAAFASQLEAKVTLQDLERKLQHATRTRPPPRVSIFGIENNEDEVDRPRQQRFMQRFLQGKMKEPELP</sequence>
<proteinExistence type="predicted"/>
<comment type="caution">
    <text evidence="2">The sequence shown here is derived from an EMBL/GenBank/DDBJ whole genome shotgun (WGS) entry which is preliminary data.</text>
</comment>
<feature type="region of interest" description="Disordered" evidence="1">
    <location>
        <begin position="1"/>
        <end position="107"/>
    </location>
</feature>
<dbReference type="AlphaFoldDB" id="A0AAJ0FCL6"/>
<dbReference type="EMBL" id="MU839829">
    <property type="protein sequence ID" value="KAK1758473.1"/>
    <property type="molecule type" value="Genomic_DNA"/>
</dbReference>
<reference evidence="2" key="1">
    <citation type="submission" date="2023-06" db="EMBL/GenBank/DDBJ databases">
        <title>Genome-scale phylogeny and comparative genomics of the fungal order Sordariales.</title>
        <authorList>
            <consortium name="Lawrence Berkeley National Laboratory"/>
            <person name="Hensen N."/>
            <person name="Bonometti L."/>
            <person name="Westerberg I."/>
            <person name="Brannstrom I.O."/>
            <person name="Guillou S."/>
            <person name="Cros-Aarteil S."/>
            <person name="Calhoun S."/>
            <person name="Haridas S."/>
            <person name="Kuo A."/>
            <person name="Mondo S."/>
            <person name="Pangilinan J."/>
            <person name="Riley R."/>
            <person name="Labutti K."/>
            <person name="Andreopoulos B."/>
            <person name="Lipzen A."/>
            <person name="Chen C."/>
            <person name="Yanf M."/>
            <person name="Daum C."/>
            <person name="Ng V."/>
            <person name="Clum A."/>
            <person name="Steindorff A."/>
            <person name="Ohm R."/>
            <person name="Martin F."/>
            <person name="Silar P."/>
            <person name="Natvig D."/>
            <person name="Lalanne C."/>
            <person name="Gautier V."/>
            <person name="Ament-Velasquez S.L."/>
            <person name="Kruys A."/>
            <person name="Hutchinson M.I."/>
            <person name="Powell A.J."/>
            <person name="Barry K."/>
            <person name="Miller A.N."/>
            <person name="Grigoriev I.V."/>
            <person name="Debuchy R."/>
            <person name="Gladieux P."/>
            <person name="Thoren M.H."/>
            <person name="Johannesson H."/>
        </authorList>
    </citation>
    <scope>NUCLEOTIDE SEQUENCE</scope>
    <source>
        <strain evidence="2">PSN4</strain>
    </source>
</reference>
<dbReference type="Proteomes" id="UP001239445">
    <property type="component" value="Unassembled WGS sequence"/>
</dbReference>
<accession>A0AAJ0FCL6</accession>
<feature type="region of interest" description="Disordered" evidence="1">
    <location>
        <begin position="166"/>
        <end position="199"/>
    </location>
</feature>
<organism evidence="2 3">
    <name type="scientific">Echria macrotheca</name>
    <dbReference type="NCBI Taxonomy" id="438768"/>
    <lineage>
        <taxon>Eukaryota</taxon>
        <taxon>Fungi</taxon>
        <taxon>Dikarya</taxon>
        <taxon>Ascomycota</taxon>
        <taxon>Pezizomycotina</taxon>
        <taxon>Sordariomycetes</taxon>
        <taxon>Sordariomycetidae</taxon>
        <taxon>Sordariales</taxon>
        <taxon>Schizotheciaceae</taxon>
        <taxon>Echria</taxon>
    </lineage>
</organism>
<keyword evidence="3" id="KW-1185">Reference proteome</keyword>
<feature type="compositionally biased region" description="Acidic residues" evidence="1">
    <location>
        <begin position="91"/>
        <end position="106"/>
    </location>
</feature>
<protein>
    <submittedName>
        <fullName evidence="2">Uncharacterized protein</fullName>
    </submittedName>
</protein>
<feature type="compositionally biased region" description="Polar residues" evidence="1">
    <location>
        <begin position="369"/>
        <end position="388"/>
    </location>
</feature>